<dbReference type="InterPro" id="IPR001936">
    <property type="entry name" value="RasGAP_dom"/>
</dbReference>
<sequence>MSVISQARLAEHIKEGQRGSWLIGNQSPRRYRQDPMDPFSNEDHDPGHKSGQPKTLTIDTRVGSVPPTDDSKRILDNRRHTLLLPRSSPESCDQTRTRTWLARDSSFSHRQTLFGSYSRNRDRSGLKSMDPRSLDFDNVSGGVSNFTTSFPFISNSLPSQEYSMKSPKSNASSSNNSAESLLGDSNSCLLDISDTEIISRLMKTESGRMRGEAECQTNGIRIRGLFYIDEAVGSLMYEGNDKEPNLSTMVADLRGLQIKPTKSPGDELKSIKLSNRASGLKFQFLPVEEVEFNFWLAAFFYWQRIRTGSHPKILSMSLLSSCKKGTDHQNSKKSDVKPKQAKVGNIIKVAKLLLWDGNTSSTTSPTNKSSLKDTSRSSWKQVSCTLQDNGQFKLMNENDNTPISVIQLVQLSRCSIQLIDRSVLDEEFCIAIFPLYASTSTQLSFFNPVYIASESRLMHEVWFCLLRAFTVPEIYGPFPSRSNDENEKLDVSSPRYNADNLFRIEKSIKIRIIEAKFSNKLSTKPKANQGAKLTKDTTDSIIGNYFVEVMLDGEIRARTSTRNNTKSPFWGEECEFQNLPPRPPSVMVVLKKVIPIAALNQTSQPNHKENNITETLCLTTEILLSNLERGKENECWWPILDQQKEKAGEILLCIKYDEMVVLPASSYQPVSELLHNFSSGLTLQISQFIPAKLKIVSELMMNIFQVSGFAGEWLTVLAEDEIDGIEKDDPSDCQMKWSKKFDPDDIPLSALCGREQNLRDMGKSLQEEANLLFRGNSLLTQSLDIHMRRVGKEYLEDVLLEKISKINLINPDCEVDPSRISNSQDVNKNWTQLYSLTKDIWASIASSAERCPPELRRILKYIRTVAEDRYGNFLRTVAYTSVSGFLFLRFFCPALLNPKLFGLLRDNPQPKAQRTFTLIAKSLQALANHSNFGKKEAWMEPMNRFLTTHRKSMKQFIDSVCAISADQETSNLPASYSTPIIIFGRLSPTSREGFPSLPYLIDHAQNFSKLIKLWLESTTNNENIKSLQGELLQFHQLSLNLQHRAELCLRKAEQFNQNEHTKSQDILDYPRNTIHYSVPNYELNRVNLFRANSSGSASSRINERSLPVASEINVGYNETGLKIHNKGQPILKDLQTLQLPDRAQSSKDTSPISISRDYREEWPLRDSHGEHRQKVNENKRGYSILKITNKTLYQSHDPFG</sequence>
<dbReference type="OrthoDB" id="775356at2759"/>
<feature type="domain" description="Ras-GAP" evidence="3">
    <location>
        <begin position="692"/>
        <end position="928"/>
    </location>
</feature>
<dbReference type="PROSITE" id="PS50018">
    <property type="entry name" value="RAS_GTPASE_ACTIV_2"/>
    <property type="match status" value="1"/>
</dbReference>
<keyword evidence="1" id="KW-0343">GTPase activation</keyword>
<dbReference type="Gene3D" id="1.10.506.10">
    <property type="entry name" value="GTPase Activation - p120gap, domain 1"/>
    <property type="match status" value="1"/>
</dbReference>
<feature type="compositionally biased region" description="Basic and acidic residues" evidence="2">
    <location>
        <begin position="31"/>
        <end position="48"/>
    </location>
</feature>
<dbReference type="Pfam" id="PF00616">
    <property type="entry name" value="RasGAP"/>
    <property type="match status" value="1"/>
</dbReference>
<dbReference type="SUPFAM" id="SSF48350">
    <property type="entry name" value="GTPase activation domain, GAP"/>
    <property type="match status" value="1"/>
</dbReference>
<dbReference type="InterPro" id="IPR000008">
    <property type="entry name" value="C2_dom"/>
</dbReference>
<dbReference type="SUPFAM" id="SSF49562">
    <property type="entry name" value="C2 domain (Calcium/lipid-binding domain, CaLB)"/>
    <property type="match status" value="1"/>
</dbReference>
<dbReference type="GO" id="GO:0007165">
    <property type="term" value="P:signal transduction"/>
    <property type="evidence" value="ECO:0007669"/>
    <property type="project" value="UniProtKB-ARBA"/>
</dbReference>
<organism evidence="4 5">
    <name type="scientific">Golovinomyces cichoracearum</name>
    <dbReference type="NCBI Taxonomy" id="62708"/>
    <lineage>
        <taxon>Eukaryota</taxon>
        <taxon>Fungi</taxon>
        <taxon>Dikarya</taxon>
        <taxon>Ascomycota</taxon>
        <taxon>Pezizomycotina</taxon>
        <taxon>Leotiomycetes</taxon>
        <taxon>Erysiphales</taxon>
        <taxon>Erysiphaceae</taxon>
        <taxon>Golovinomyces</taxon>
    </lineage>
</organism>
<reference evidence="4 5" key="1">
    <citation type="journal article" date="2018" name="BMC Genomics">
        <title>Comparative genome analyses reveal sequence features reflecting distinct modes of host-adaptation between dicot and monocot powdery mildew.</title>
        <authorList>
            <person name="Wu Y."/>
            <person name="Ma X."/>
            <person name="Pan Z."/>
            <person name="Kale S.D."/>
            <person name="Song Y."/>
            <person name="King H."/>
            <person name="Zhang Q."/>
            <person name="Presley C."/>
            <person name="Deng X."/>
            <person name="Wei C.I."/>
            <person name="Xiao S."/>
        </authorList>
    </citation>
    <scope>NUCLEOTIDE SEQUENCE [LARGE SCALE GENOMIC DNA]</scope>
    <source>
        <strain evidence="4">UCSC1</strain>
    </source>
</reference>
<dbReference type="EMBL" id="MCBR01007671">
    <property type="protein sequence ID" value="RKF75721.1"/>
    <property type="molecule type" value="Genomic_DNA"/>
</dbReference>
<evidence type="ECO:0000256" key="1">
    <source>
        <dbReference type="ARBA" id="ARBA00022468"/>
    </source>
</evidence>
<dbReference type="SMART" id="SM00239">
    <property type="entry name" value="C2"/>
    <property type="match status" value="1"/>
</dbReference>
<evidence type="ECO:0000256" key="2">
    <source>
        <dbReference type="SAM" id="MobiDB-lite"/>
    </source>
</evidence>
<protein>
    <submittedName>
        <fullName evidence="4">Inhibitory regulator protein BUD2/CLA2</fullName>
    </submittedName>
</protein>
<comment type="caution">
    <text evidence="4">The sequence shown here is derived from an EMBL/GenBank/DDBJ whole genome shotgun (WGS) entry which is preliminary data.</text>
</comment>
<accession>A0A420IMG8</accession>
<dbReference type="InterPro" id="IPR023152">
    <property type="entry name" value="RasGAP_CS"/>
</dbReference>
<dbReference type="AlphaFoldDB" id="A0A420IMG8"/>
<dbReference type="Proteomes" id="UP000285405">
    <property type="component" value="Unassembled WGS sequence"/>
</dbReference>
<name>A0A420IMG8_9PEZI</name>
<dbReference type="InterPro" id="IPR035892">
    <property type="entry name" value="C2_domain_sf"/>
</dbReference>
<evidence type="ECO:0000313" key="4">
    <source>
        <dbReference type="EMBL" id="RKF75721.1"/>
    </source>
</evidence>
<dbReference type="SMART" id="SM00323">
    <property type="entry name" value="RasGAP"/>
    <property type="match status" value="1"/>
</dbReference>
<evidence type="ECO:0000259" key="3">
    <source>
        <dbReference type="PROSITE" id="PS50018"/>
    </source>
</evidence>
<dbReference type="PANTHER" id="PTHR10194:SF60">
    <property type="entry name" value="RAS GTPASE-ACTIVATING PROTEIN RASKOL"/>
    <property type="match status" value="1"/>
</dbReference>
<evidence type="ECO:0000313" key="5">
    <source>
        <dbReference type="Proteomes" id="UP000285405"/>
    </source>
</evidence>
<gene>
    <name evidence="4" type="ORF">GcC1_076021</name>
</gene>
<dbReference type="GO" id="GO:0005096">
    <property type="term" value="F:GTPase activator activity"/>
    <property type="evidence" value="ECO:0007669"/>
    <property type="project" value="UniProtKB-KW"/>
</dbReference>
<dbReference type="CDD" id="cd05137">
    <property type="entry name" value="RasGAP_CLA2_BUD2"/>
    <property type="match status" value="1"/>
</dbReference>
<feature type="region of interest" description="Disordered" evidence="2">
    <location>
        <begin position="19"/>
        <end position="74"/>
    </location>
</feature>
<dbReference type="PANTHER" id="PTHR10194">
    <property type="entry name" value="RAS GTPASE-ACTIVATING PROTEINS"/>
    <property type="match status" value="1"/>
</dbReference>
<dbReference type="PROSITE" id="PS00509">
    <property type="entry name" value="RAS_GTPASE_ACTIV_1"/>
    <property type="match status" value="1"/>
</dbReference>
<dbReference type="InterPro" id="IPR039360">
    <property type="entry name" value="Ras_GTPase"/>
</dbReference>
<dbReference type="Gene3D" id="2.60.40.150">
    <property type="entry name" value="C2 domain"/>
    <property type="match status" value="1"/>
</dbReference>
<proteinExistence type="predicted"/>
<dbReference type="InterPro" id="IPR008936">
    <property type="entry name" value="Rho_GTPase_activation_prot"/>
</dbReference>